<evidence type="ECO:0000313" key="1">
    <source>
        <dbReference type="EMBL" id="WWT54759.1"/>
    </source>
</evidence>
<dbReference type="InterPro" id="IPR034122">
    <property type="entry name" value="Retropepsin-like_bacterial"/>
</dbReference>
<dbReference type="InterPro" id="IPR021109">
    <property type="entry name" value="Peptidase_aspartic_dom_sf"/>
</dbReference>
<protein>
    <submittedName>
        <fullName evidence="1">Retroviral-like aspartic protease family protein</fullName>
    </submittedName>
</protein>
<reference evidence="1 2" key="1">
    <citation type="submission" date="2024-02" db="EMBL/GenBank/DDBJ databases">
        <title>Distribution and functional of Brevundimonas-related endobacteria within Verticillium dahliae.</title>
        <authorList>
            <person name="Zeng H."/>
        </authorList>
    </citation>
    <scope>NUCLEOTIDE SEQUENCE [LARGE SCALE GENOMIC DNA]</scope>
    <source>
        <strain evidence="1 2">TRM 44200</strain>
    </source>
</reference>
<name>A0ABZ2IEM0_9CAUL</name>
<gene>
    <name evidence="1" type="ORF">V8J38_16145</name>
</gene>
<accession>A0ABZ2IEM0</accession>
<dbReference type="Proteomes" id="UP001363460">
    <property type="component" value="Chromosome"/>
</dbReference>
<dbReference type="SUPFAM" id="SSF50630">
    <property type="entry name" value="Acid proteases"/>
    <property type="match status" value="2"/>
</dbReference>
<dbReference type="Gene3D" id="2.40.70.10">
    <property type="entry name" value="Acid Proteases"/>
    <property type="match status" value="2"/>
</dbReference>
<organism evidence="1 2">
    <name type="scientific">Brevundimonas olei</name>
    <dbReference type="NCBI Taxonomy" id="657642"/>
    <lineage>
        <taxon>Bacteria</taxon>
        <taxon>Pseudomonadati</taxon>
        <taxon>Pseudomonadota</taxon>
        <taxon>Alphaproteobacteria</taxon>
        <taxon>Caulobacterales</taxon>
        <taxon>Caulobacteraceae</taxon>
        <taxon>Brevundimonas</taxon>
    </lineage>
</organism>
<dbReference type="EMBL" id="CP146369">
    <property type="protein sequence ID" value="WWT54759.1"/>
    <property type="molecule type" value="Genomic_DNA"/>
</dbReference>
<dbReference type="RefSeq" id="WP_338577180.1">
    <property type="nucleotide sequence ID" value="NZ_CP146369.1"/>
</dbReference>
<proteinExistence type="predicted"/>
<keyword evidence="2" id="KW-1185">Reference proteome</keyword>
<dbReference type="CDD" id="cd05483">
    <property type="entry name" value="retropepsin_like_bacteria"/>
    <property type="match status" value="1"/>
</dbReference>
<evidence type="ECO:0000313" key="2">
    <source>
        <dbReference type="Proteomes" id="UP001363460"/>
    </source>
</evidence>
<sequence>MCIASVPDRRALLTLLLATGVLGLARPLCAQNEPEAEARLLTNLLTRMAVEVELGRRRALFVIDTGAERTSISDRLAAELKLAAGPLVRVHGITGSVLAPTARLPQFSFSQRRFADLILPIFPYALLRTDGLLGLDALSRFRLTLDFHNRRVLLAPSYGPGSTSVFAEGRASRLPFVESLVQENLFQRLLISRVVADGVEAVAFIDTGAQYSIGNHALMRTLDARLGRVDRPQARVYGVTGQSLMAEVGQVSSLQLHQRDLGLTPLLFADLHAFHILGLIEPPALLLGADVLTRFDRVVLDYGARRIGFGSVTRRPPSSA</sequence>
<dbReference type="Pfam" id="PF13650">
    <property type="entry name" value="Asp_protease_2"/>
    <property type="match status" value="1"/>
</dbReference>